<protein>
    <submittedName>
        <fullName evidence="6">FAD-binding protein</fullName>
    </submittedName>
</protein>
<keyword evidence="7" id="KW-1185">Reference proteome</keyword>
<feature type="domain" description="FAD-dependent oxidoreductase 2 FAD-binding" evidence="4">
    <location>
        <begin position="14"/>
        <end position="216"/>
    </location>
</feature>
<reference evidence="6 7" key="1">
    <citation type="journal article" date="2020" name="Front. Microbiol.">
        <title>Toward Biorecycling: Isolation of a Soil Bacterium That Grows on a Polyurethane Oligomer and Monomer.</title>
        <authorList>
            <person name="Espinosa M.J.C."/>
            <person name="Blanco A.C."/>
            <person name="Schmidgall T."/>
            <person name="Atanasoff-Kardjalieff A.K."/>
            <person name="Kappelmeyer U."/>
            <person name="Tischler D."/>
            <person name="Pieper D.H."/>
            <person name="Heipieper H.J."/>
            <person name="Eberlein C."/>
        </authorList>
    </citation>
    <scope>NUCLEOTIDE SEQUENCE [LARGE SCALE GENOMIC DNA]</scope>
    <source>
        <strain evidence="6 7">TDA1</strain>
    </source>
</reference>
<dbReference type="Gene3D" id="1.20.58.100">
    <property type="entry name" value="Fumarate reductase/succinate dehydrogenase flavoprotein-like, C-terminal domain"/>
    <property type="match status" value="1"/>
</dbReference>
<dbReference type="InterPro" id="IPR036188">
    <property type="entry name" value="FAD/NAD-bd_sf"/>
</dbReference>
<evidence type="ECO:0000313" key="7">
    <source>
        <dbReference type="Proteomes" id="UP001214301"/>
    </source>
</evidence>
<dbReference type="PRINTS" id="PR00368">
    <property type="entry name" value="FADPNR"/>
</dbReference>
<evidence type="ECO:0000256" key="2">
    <source>
        <dbReference type="ARBA" id="ARBA00022630"/>
    </source>
</evidence>
<keyword evidence="2" id="KW-0285">Flavoprotein</keyword>
<keyword evidence="3" id="KW-0560">Oxidoreductase</keyword>
<dbReference type="SUPFAM" id="SSF46977">
    <property type="entry name" value="Succinate dehydrogenase/fumarate reductase flavoprotein C-terminal domain"/>
    <property type="match status" value="1"/>
</dbReference>
<dbReference type="Gene3D" id="3.50.50.60">
    <property type="entry name" value="FAD/NAD(P)-binding domain"/>
    <property type="match status" value="1"/>
</dbReference>
<accession>A0ABY7R3R7</accession>
<dbReference type="RefSeq" id="WP_084213336.1">
    <property type="nucleotide sequence ID" value="NZ_CP116669.1"/>
</dbReference>
<dbReference type="EMBL" id="CP116669">
    <property type="protein sequence ID" value="WCH98033.1"/>
    <property type="molecule type" value="Genomic_DNA"/>
</dbReference>
<proteinExistence type="predicted"/>
<sequence length="514" mass="55410">MAKQQAHELIQAQVLVLGGGPAGVWAALEAARAGASVALADKGYCGVSGAAAASNNNIWYVPDSTQYPLYFEEGYLAGGSLSEQSWVEAVLETAVRQLHFMSERGYRFPVTESGARNYGTLRGPDYMRFMRSQLRKSKVRILDHSPVQQLLVADGQVTGARGERLNGEPWQVSASATVIATGGCAFLSGVLGTNVCTGDGHLAAGEAGVTFSGMEFSNQYGMAASFSTVTKGLPFHWASYYDEEGHEIDLGAEEPFVAIARASRGGRIFACYDKASADVQRWLRSGQAIAFMPFDRMGIDPFRQRFELSLRLEGTVRGTGGIELRGRDCSTNLPGLYAAGDAASREPIVGGRSGGGSPNAAWAMSTGSWAGQAAARFALAQGESVPAGRTASELIANGADLANAMQVIQEELWSVERNVFRSETGLKQALQRLDEAWGFQKANRVQRSAREVHAMLYVGRLAYTSALNRRESTALHQRVDYPLCSPDAPYRQRVWGVEKVEIERVAASGGRFHD</sequence>
<feature type="domain" description="Fumarate reductase/succinate dehydrogenase flavoprotein-like C-terminal" evidence="5">
    <location>
        <begin position="418"/>
        <end position="483"/>
    </location>
</feature>
<dbReference type="PANTHER" id="PTHR11632">
    <property type="entry name" value="SUCCINATE DEHYDROGENASE 2 FLAVOPROTEIN SUBUNIT"/>
    <property type="match status" value="1"/>
</dbReference>
<name>A0ABY7R3R7_9PSED</name>
<dbReference type="InterPro" id="IPR015939">
    <property type="entry name" value="Fum_Rdtase/Succ_DH_flav-like_C"/>
</dbReference>
<evidence type="ECO:0000256" key="3">
    <source>
        <dbReference type="ARBA" id="ARBA00023002"/>
    </source>
</evidence>
<comment type="pathway">
    <text evidence="1">Carbohydrate metabolism; tricarboxylic acid cycle.</text>
</comment>
<gene>
    <name evidence="6" type="ORF">PMC74_14710</name>
</gene>
<dbReference type="PRINTS" id="PR00411">
    <property type="entry name" value="PNDRDTASEI"/>
</dbReference>
<evidence type="ECO:0000313" key="6">
    <source>
        <dbReference type="EMBL" id="WCH98033.1"/>
    </source>
</evidence>
<dbReference type="Proteomes" id="UP001214301">
    <property type="component" value="Chromosome"/>
</dbReference>
<dbReference type="Pfam" id="PF00890">
    <property type="entry name" value="FAD_binding_2"/>
    <property type="match status" value="1"/>
</dbReference>
<evidence type="ECO:0000259" key="4">
    <source>
        <dbReference type="Pfam" id="PF00890"/>
    </source>
</evidence>
<dbReference type="InterPro" id="IPR037099">
    <property type="entry name" value="Fum_R/Succ_DH_flav-like_C_sf"/>
</dbReference>
<dbReference type="SUPFAM" id="SSF51905">
    <property type="entry name" value="FAD/NAD(P)-binding domain"/>
    <property type="match status" value="1"/>
</dbReference>
<dbReference type="PANTHER" id="PTHR11632:SF51">
    <property type="entry name" value="SUCCINATE DEHYDROGENASE [UBIQUINONE] FLAVOPROTEIN SUBUNIT, MITOCHONDRIAL"/>
    <property type="match status" value="1"/>
</dbReference>
<dbReference type="InterPro" id="IPR030664">
    <property type="entry name" value="SdhA/FrdA/AprA"/>
</dbReference>
<organism evidence="6 7">
    <name type="scientific">Pseudomonas capeferrum</name>
    <dbReference type="NCBI Taxonomy" id="1495066"/>
    <lineage>
        <taxon>Bacteria</taxon>
        <taxon>Pseudomonadati</taxon>
        <taxon>Pseudomonadota</taxon>
        <taxon>Gammaproteobacteria</taxon>
        <taxon>Pseudomonadales</taxon>
        <taxon>Pseudomonadaceae</taxon>
        <taxon>Pseudomonas</taxon>
    </lineage>
</organism>
<dbReference type="Pfam" id="PF02910">
    <property type="entry name" value="Succ_DH_flav_C"/>
    <property type="match status" value="1"/>
</dbReference>
<dbReference type="InterPro" id="IPR003953">
    <property type="entry name" value="FAD-dep_OxRdtase_2_FAD-bd"/>
</dbReference>
<evidence type="ECO:0000256" key="1">
    <source>
        <dbReference type="ARBA" id="ARBA00005163"/>
    </source>
</evidence>
<evidence type="ECO:0000259" key="5">
    <source>
        <dbReference type="Pfam" id="PF02910"/>
    </source>
</evidence>